<sequence>MYWLSDGEHPANYLPCSRNSANHPLFGVVLTEALKEENLGYPPPISAIYKQILPPALLYGNPIWGTTKKINYKMLQTFQTLWNIVKAPIWMLLHTLHDDLKTPSLRME</sequence>
<accession>A0A8X6N337</accession>
<comment type="caution">
    <text evidence="1">The sequence shown here is derived from an EMBL/GenBank/DDBJ whole genome shotgun (WGS) entry which is preliminary data.</text>
</comment>
<name>A0A8X6N337_NEPPI</name>
<reference evidence="1" key="1">
    <citation type="submission" date="2020-08" db="EMBL/GenBank/DDBJ databases">
        <title>Multicomponent nature underlies the extraordinary mechanical properties of spider dragline silk.</title>
        <authorList>
            <person name="Kono N."/>
            <person name="Nakamura H."/>
            <person name="Mori M."/>
            <person name="Yoshida Y."/>
            <person name="Ohtoshi R."/>
            <person name="Malay A.D."/>
            <person name="Moran D.A.P."/>
            <person name="Tomita M."/>
            <person name="Numata K."/>
            <person name="Arakawa K."/>
        </authorList>
    </citation>
    <scope>NUCLEOTIDE SEQUENCE</scope>
</reference>
<proteinExistence type="predicted"/>
<dbReference type="AlphaFoldDB" id="A0A8X6N337"/>
<keyword evidence="2" id="KW-1185">Reference proteome</keyword>
<organism evidence="1 2">
    <name type="scientific">Nephila pilipes</name>
    <name type="common">Giant wood spider</name>
    <name type="synonym">Nephila maculata</name>
    <dbReference type="NCBI Taxonomy" id="299642"/>
    <lineage>
        <taxon>Eukaryota</taxon>
        <taxon>Metazoa</taxon>
        <taxon>Ecdysozoa</taxon>
        <taxon>Arthropoda</taxon>
        <taxon>Chelicerata</taxon>
        <taxon>Arachnida</taxon>
        <taxon>Araneae</taxon>
        <taxon>Araneomorphae</taxon>
        <taxon>Entelegynae</taxon>
        <taxon>Araneoidea</taxon>
        <taxon>Nephilidae</taxon>
        <taxon>Nephila</taxon>
    </lineage>
</organism>
<dbReference type="Proteomes" id="UP000887013">
    <property type="component" value="Unassembled WGS sequence"/>
</dbReference>
<evidence type="ECO:0000313" key="2">
    <source>
        <dbReference type="Proteomes" id="UP000887013"/>
    </source>
</evidence>
<gene>
    <name evidence="1" type="ORF">NPIL_569091</name>
</gene>
<dbReference type="EMBL" id="BMAW01099649">
    <property type="protein sequence ID" value="GFS91027.1"/>
    <property type="molecule type" value="Genomic_DNA"/>
</dbReference>
<protein>
    <recommendedName>
        <fullName evidence="3">Reverse transcriptase</fullName>
    </recommendedName>
</protein>
<evidence type="ECO:0000313" key="1">
    <source>
        <dbReference type="EMBL" id="GFS91027.1"/>
    </source>
</evidence>
<evidence type="ECO:0008006" key="3">
    <source>
        <dbReference type="Google" id="ProtNLM"/>
    </source>
</evidence>